<protein>
    <submittedName>
        <fullName evidence="2">Uncharacterized protein</fullName>
    </submittedName>
</protein>
<dbReference type="EMBL" id="BDGU01000093">
    <property type="protein sequence ID" value="GAW02316.1"/>
    <property type="molecule type" value="Genomic_DNA"/>
</dbReference>
<feature type="region of interest" description="Disordered" evidence="1">
    <location>
        <begin position="118"/>
        <end position="163"/>
    </location>
</feature>
<feature type="region of interest" description="Disordered" evidence="1">
    <location>
        <begin position="269"/>
        <end position="291"/>
    </location>
</feature>
<reference evidence="2 3" key="1">
    <citation type="submission" date="2016-08" db="EMBL/GenBank/DDBJ databases">
        <authorList>
            <consortium name="Lentinula edodes genome sequencing consortium"/>
            <person name="Sakamoto Y."/>
            <person name="Nakade K."/>
            <person name="Sato S."/>
            <person name="Yoshida Y."/>
            <person name="Miyazaki K."/>
            <person name="Natsume S."/>
            <person name="Konno N."/>
        </authorList>
    </citation>
    <scope>NUCLEOTIDE SEQUENCE [LARGE SCALE GENOMIC DNA]</scope>
    <source>
        <strain evidence="2 3">NBRC 111202</strain>
    </source>
</reference>
<gene>
    <name evidence="2" type="ORF">LENED_003964</name>
</gene>
<feature type="region of interest" description="Disordered" evidence="1">
    <location>
        <begin position="341"/>
        <end position="371"/>
    </location>
</feature>
<feature type="compositionally biased region" description="Low complexity" evidence="1">
    <location>
        <begin position="144"/>
        <end position="155"/>
    </location>
</feature>
<evidence type="ECO:0000313" key="3">
    <source>
        <dbReference type="Proteomes" id="UP000188533"/>
    </source>
</evidence>
<name>A0A1Q3E592_LENED</name>
<proteinExistence type="predicted"/>
<evidence type="ECO:0000256" key="1">
    <source>
        <dbReference type="SAM" id="MobiDB-lite"/>
    </source>
</evidence>
<sequence>MPSAADAWSFNLRNHNLDFSDSDSDFDSGDASSNIAPAFDETKLLNDFDLSTREETVIYKPNPFNIARINAASRAQKFISSAPKPDLLLTSKSGLAKGTIIDCFRLQAQKSKLVAPSTSNDIDIDKPATPLNHHLVKSQNDNTPSSLPSSIPNLSDAKNNGHNKYPVAHIFPHIAPAHKIASAKKHRDTTSRSARTNLKPNPYDSLPMGEGEEWGTLEPAKKKMKPSRENEFGIRTSSKFTLGSLGMDLGKGKKTGMSAESSRRVITFLPPPLDSKSRSLSEDETRSPPPKIVEDAIDLNYTSVQARNFEHDDHDLCASPEHSNVQHHITMVLLGGRAHKSPVTPARKISNPYPSPQVSALSVGDAPRDLEVPSGRRVTAIDKTCSDLYRPPSPPTSDPPQQNETFGRDTSIPLDIGSISRRYPGIQRMSRKRRHGFQQFINIAHSDPLTCGIAFWPWIIS</sequence>
<feature type="region of interest" description="Disordered" evidence="1">
    <location>
        <begin position="385"/>
        <end position="412"/>
    </location>
</feature>
<feature type="region of interest" description="Disordered" evidence="1">
    <location>
        <begin position="179"/>
        <end position="213"/>
    </location>
</feature>
<organism evidence="2 3">
    <name type="scientific">Lentinula edodes</name>
    <name type="common">Shiitake mushroom</name>
    <name type="synonym">Lentinus edodes</name>
    <dbReference type="NCBI Taxonomy" id="5353"/>
    <lineage>
        <taxon>Eukaryota</taxon>
        <taxon>Fungi</taxon>
        <taxon>Dikarya</taxon>
        <taxon>Basidiomycota</taxon>
        <taxon>Agaricomycotina</taxon>
        <taxon>Agaricomycetes</taxon>
        <taxon>Agaricomycetidae</taxon>
        <taxon>Agaricales</taxon>
        <taxon>Marasmiineae</taxon>
        <taxon>Omphalotaceae</taxon>
        <taxon>Lentinula</taxon>
    </lineage>
</organism>
<reference evidence="2 3" key="2">
    <citation type="submission" date="2017-02" db="EMBL/GenBank/DDBJ databases">
        <title>A genome survey and senescence transcriptome analysis in Lentinula edodes.</title>
        <authorList>
            <person name="Sakamoto Y."/>
            <person name="Nakade K."/>
            <person name="Sato S."/>
            <person name="Yoshida Y."/>
            <person name="Miyazaki K."/>
            <person name="Natsume S."/>
            <person name="Konno N."/>
        </authorList>
    </citation>
    <scope>NUCLEOTIDE SEQUENCE [LARGE SCALE GENOMIC DNA]</scope>
    <source>
        <strain evidence="2 3">NBRC 111202</strain>
    </source>
</reference>
<dbReference type="Proteomes" id="UP000188533">
    <property type="component" value="Unassembled WGS sequence"/>
</dbReference>
<comment type="caution">
    <text evidence="2">The sequence shown here is derived from an EMBL/GenBank/DDBJ whole genome shotgun (WGS) entry which is preliminary data.</text>
</comment>
<accession>A0A1Q3E592</accession>
<dbReference type="AlphaFoldDB" id="A0A1Q3E592"/>
<keyword evidence="3" id="KW-1185">Reference proteome</keyword>
<dbReference type="STRING" id="5353.A0A1Q3E592"/>
<evidence type="ECO:0000313" key="2">
    <source>
        <dbReference type="EMBL" id="GAW02316.1"/>
    </source>
</evidence>
<feature type="compositionally biased region" description="Basic and acidic residues" evidence="1">
    <location>
        <begin position="275"/>
        <end position="286"/>
    </location>
</feature>